<organism evidence="2 3">
    <name type="scientific">Nocardioides panaciterrulae</name>
    <dbReference type="NCBI Taxonomy" id="661492"/>
    <lineage>
        <taxon>Bacteria</taxon>
        <taxon>Bacillati</taxon>
        <taxon>Actinomycetota</taxon>
        <taxon>Actinomycetes</taxon>
        <taxon>Propionibacteriales</taxon>
        <taxon>Nocardioidaceae</taxon>
        <taxon>Nocardioides</taxon>
    </lineage>
</organism>
<dbReference type="RefSeq" id="WP_179663283.1">
    <property type="nucleotide sequence ID" value="NZ_JACCBG010000001.1"/>
</dbReference>
<name>A0A7Y9E5Z0_9ACTN</name>
<comment type="caution">
    <text evidence="2">The sequence shown here is derived from an EMBL/GenBank/DDBJ whole genome shotgun (WGS) entry which is preliminary data.</text>
</comment>
<feature type="transmembrane region" description="Helical" evidence="1">
    <location>
        <begin position="260"/>
        <end position="280"/>
    </location>
</feature>
<keyword evidence="1" id="KW-0812">Transmembrane</keyword>
<feature type="transmembrane region" description="Helical" evidence="1">
    <location>
        <begin position="120"/>
        <end position="143"/>
    </location>
</feature>
<proteinExistence type="predicted"/>
<dbReference type="AlphaFoldDB" id="A0A7Y9E5Z0"/>
<dbReference type="EMBL" id="JACCBG010000001">
    <property type="protein sequence ID" value="NYD41552.1"/>
    <property type="molecule type" value="Genomic_DNA"/>
</dbReference>
<sequence length="606" mass="66672">MFARLRRYAGALLGHRAIVLVGLALVAAQLGYRAWALSGSWFYFDDLAFMSRAMNLPFGWHYLFESYGGHLMPAGFAATWLLTKWAVYDWTPWWVVLLALQGLAGVGMLRLLLSCFGRRPFVLVLLTGYLAYVFTLPAGLWWAAGINQLPLQVALVFGLHAHLAYLRTARIRHLVATLAWTTAGLLFYEKTLLLFGVYAILALGWFCTGNTPERLRGLWSGYRAGIVAHSVLAAGYLAAYVAWGLDFSPSNSGGQSWTPIVWNLVAVACLPAVVGGPLTWEPLTVGSIADPSQLVQLASWLLVGGVAWYGQRTRTLSARAWWLLAFTLFANVALLASARANIVGPDIAREYRYQTESGALFVLCLGLAFLPLRGAVEVNELRPDVPRSYERRSLVALATLAVTTVAMVSSTRYVDLWQQRNPTRAYIDEVRHSLATAPDPPVPLVDTGVPTSLLWAFRYPENAYSHLFRPWASETRYPRQSIDRLYMFDDQGRLAPVVIPPTRRMVPAAGCGYPLTGARTRIPLDGPVIGGGWWIQMGYASPRPVSLRVTAGDDVHDLDLPKGLHNVFVQASGQFQAVTVSGYPRRNDLCVVDVTLGIPVPGVTAP</sequence>
<keyword evidence="1" id="KW-0472">Membrane</keyword>
<protein>
    <submittedName>
        <fullName evidence="2">Uncharacterized protein</fullName>
    </submittedName>
</protein>
<feature type="transmembrane region" description="Helical" evidence="1">
    <location>
        <begin position="358"/>
        <end position="374"/>
    </location>
</feature>
<reference evidence="2 3" key="1">
    <citation type="submission" date="2020-07" db="EMBL/GenBank/DDBJ databases">
        <title>Sequencing the genomes of 1000 actinobacteria strains.</title>
        <authorList>
            <person name="Klenk H.-P."/>
        </authorList>
    </citation>
    <scope>NUCLEOTIDE SEQUENCE [LARGE SCALE GENOMIC DNA]</scope>
    <source>
        <strain evidence="2 3">DSM 21350</strain>
    </source>
</reference>
<feature type="transmembrane region" description="Helical" evidence="1">
    <location>
        <begin position="394"/>
        <end position="414"/>
    </location>
</feature>
<feature type="transmembrane region" description="Helical" evidence="1">
    <location>
        <begin position="321"/>
        <end position="338"/>
    </location>
</feature>
<accession>A0A7Y9E5Z0</accession>
<feature type="transmembrane region" description="Helical" evidence="1">
    <location>
        <begin position="178"/>
        <end position="206"/>
    </location>
</feature>
<evidence type="ECO:0000313" key="2">
    <source>
        <dbReference type="EMBL" id="NYD41552.1"/>
    </source>
</evidence>
<keyword evidence="1" id="KW-1133">Transmembrane helix</keyword>
<feature type="transmembrane region" description="Helical" evidence="1">
    <location>
        <begin position="93"/>
        <end position="113"/>
    </location>
</feature>
<gene>
    <name evidence="2" type="ORF">BJZ21_001635</name>
</gene>
<feature type="transmembrane region" description="Helical" evidence="1">
    <location>
        <begin position="226"/>
        <end position="248"/>
    </location>
</feature>
<evidence type="ECO:0000313" key="3">
    <source>
        <dbReference type="Proteomes" id="UP000535511"/>
    </source>
</evidence>
<keyword evidence="3" id="KW-1185">Reference proteome</keyword>
<dbReference type="Proteomes" id="UP000535511">
    <property type="component" value="Unassembled WGS sequence"/>
</dbReference>
<evidence type="ECO:0000256" key="1">
    <source>
        <dbReference type="SAM" id="Phobius"/>
    </source>
</evidence>